<keyword evidence="9" id="KW-1185">Reference proteome</keyword>
<dbReference type="GO" id="GO:0005634">
    <property type="term" value="C:nucleus"/>
    <property type="evidence" value="ECO:0007669"/>
    <property type="project" value="UniProtKB-SubCell"/>
</dbReference>
<sequence>MEPTAGDNGSTVDQSAKRPRNTQSCLACRATKSRCIPVQGSDICEACTRRSRQCVKPGPVKQRIKTSQKISSLEEKIELLTRALSAKAQEHPDKTLPSTLSPEATTHDFIAVETSSHENCNRELASVVDKARERIGNVADCRDVLGQLDLHAHDRIDDRIFLDRLKGFIEGNPELAKSFRVLLDLDRSGPGIGPPPEYHSRSHISHVSHQQSAFGDHLAYDVVGRGLIDMPTAEVLLNHYNLTMRPILPLLTASHSSTAAGHRLATPVLFLALLAVTSAAILPSFTSRLVEELHEQLAREILVVGTPSMELIQAALLYSQYCMLPTGSHCPISTLHVSAAVTMACDLGLFNRATRLVAGEQSEGPMEAARMWLACWYAASSNATLLRQKLPVLPTSEVDSCLAVLSRNESHQPHLHDRWLCSIVRLQMILEDVSNILAPVSVGTSGQTFDEPAMQYKMSMLQRRVEDWKSTVPVGVDEALVKFHMNTARLCINHIAIRSYVRRPLNVHGEVEMSATHFNSLCSCVESIQGILETYISFPDSLARSLPNSYLSWTLYATVCMMKLGQFIDSSLTDREPSIAQLVDATIEKVARVSENGYLPQAKACEGAFRKLKLWYQHKRAICINAKGLQNCIGDGKGSIYSALGATSDPFSLEQASTVATSGIDATQTVLTPDINPHRQLLPPRTMAEEATEVAYDPSTYENTNWAEFTFDSDAMREFDAYMMDENEDESWLRSFVTGYQGADSVE</sequence>
<comment type="subcellular location">
    <subcellularLocation>
        <location evidence="1">Nucleus</location>
    </subcellularLocation>
</comment>
<dbReference type="GO" id="GO:0000981">
    <property type="term" value="F:DNA-binding transcription factor activity, RNA polymerase II-specific"/>
    <property type="evidence" value="ECO:0007669"/>
    <property type="project" value="InterPro"/>
</dbReference>
<dbReference type="GO" id="GO:0008270">
    <property type="term" value="F:zinc ion binding"/>
    <property type="evidence" value="ECO:0007669"/>
    <property type="project" value="InterPro"/>
</dbReference>
<evidence type="ECO:0000256" key="5">
    <source>
        <dbReference type="ARBA" id="ARBA00023242"/>
    </source>
</evidence>
<evidence type="ECO:0000259" key="7">
    <source>
        <dbReference type="PROSITE" id="PS00463"/>
    </source>
</evidence>
<organism evidence="8 9">
    <name type="scientific">Capronia epimyces CBS 606.96</name>
    <dbReference type="NCBI Taxonomy" id="1182542"/>
    <lineage>
        <taxon>Eukaryota</taxon>
        <taxon>Fungi</taxon>
        <taxon>Dikarya</taxon>
        <taxon>Ascomycota</taxon>
        <taxon>Pezizomycotina</taxon>
        <taxon>Eurotiomycetes</taxon>
        <taxon>Chaetothyriomycetidae</taxon>
        <taxon>Chaetothyriales</taxon>
        <taxon>Herpotrichiellaceae</taxon>
        <taxon>Capronia</taxon>
    </lineage>
</organism>
<proteinExistence type="predicted"/>
<dbReference type="PANTHER" id="PTHR31845">
    <property type="entry name" value="FINGER DOMAIN PROTEIN, PUTATIVE-RELATED"/>
    <property type="match status" value="1"/>
</dbReference>
<evidence type="ECO:0000256" key="1">
    <source>
        <dbReference type="ARBA" id="ARBA00004123"/>
    </source>
</evidence>
<protein>
    <recommendedName>
        <fullName evidence="7">Zn(2)-C6 fungal-type domain-containing protein</fullName>
    </recommendedName>
</protein>
<dbReference type="InterPro" id="IPR051089">
    <property type="entry name" value="prtT"/>
</dbReference>
<dbReference type="CDD" id="cd00067">
    <property type="entry name" value="GAL4"/>
    <property type="match status" value="1"/>
</dbReference>
<gene>
    <name evidence="8" type="ORF">A1O3_04432</name>
</gene>
<dbReference type="Proteomes" id="UP000019478">
    <property type="component" value="Unassembled WGS sequence"/>
</dbReference>
<evidence type="ECO:0000313" key="8">
    <source>
        <dbReference type="EMBL" id="EXJ87472.1"/>
    </source>
</evidence>
<dbReference type="PANTHER" id="PTHR31845:SF10">
    <property type="entry name" value="ZN(II)2CYS6 TRANSCRIPTION FACTOR (EUROFUNG)"/>
    <property type="match status" value="1"/>
</dbReference>
<keyword evidence="2" id="KW-0805">Transcription regulation</keyword>
<dbReference type="HOGENOM" id="CLU_006524_0_2_1"/>
<evidence type="ECO:0000256" key="2">
    <source>
        <dbReference type="ARBA" id="ARBA00023015"/>
    </source>
</evidence>
<evidence type="ECO:0000256" key="6">
    <source>
        <dbReference type="SAM" id="Coils"/>
    </source>
</evidence>
<dbReference type="SUPFAM" id="SSF57701">
    <property type="entry name" value="Zn2/Cys6 DNA-binding domain"/>
    <property type="match status" value="1"/>
</dbReference>
<evidence type="ECO:0000256" key="3">
    <source>
        <dbReference type="ARBA" id="ARBA00023125"/>
    </source>
</evidence>
<keyword evidence="6" id="KW-0175">Coiled coil</keyword>
<evidence type="ECO:0000313" key="9">
    <source>
        <dbReference type="Proteomes" id="UP000019478"/>
    </source>
</evidence>
<dbReference type="eggNOG" id="ENOG502QRYY">
    <property type="taxonomic scope" value="Eukaryota"/>
</dbReference>
<dbReference type="GO" id="GO:0000976">
    <property type="term" value="F:transcription cis-regulatory region binding"/>
    <property type="evidence" value="ECO:0007669"/>
    <property type="project" value="TreeGrafter"/>
</dbReference>
<dbReference type="InterPro" id="IPR001138">
    <property type="entry name" value="Zn2Cys6_DnaBD"/>
</dbReference>
<dbReference type="CDD" id="cd12148">
    <property type="entry name" value="fungal_TF_MHR"/>
    <property type="match status" value="1"/>
</dbReference>
<dbReference type="EMBL" id="AMGY01000003">
    <property type="protein sequence ID" value="EXJ87472.1"/>
    <property type="molecule type" value="Genomic_DNA"/>
</dbReference>
<evidence type="ECO:0000256" key="4">
    <source>
        <dbReference type="ARBA" id="ARBA00023163"/>
    </source>
</evidence>
<dbReference type="OrthoDB" id="3365636at2759"/>
<accession>W9Y3U1</accession>
<dbReference type="SMART" id="SM00066">
    <property type="entry name" value="GAL4"/>
    <property type="match status" value="1"/>
</dbReference>
<reference evidence="8 9" key="1">
    <citation type="submission" date="2013-03" db="EMBL/GenBank/DDBJ databases">
        <title>The Genome Sequence of Capronia epimyces CBS 606.96.</title>
        <authorList>
            <consortium name="The Broad Institute Genomics Platform"/>
            <person name="Cuomo C."/>
            <person name="de Hoog S."/>
            <person name="Gorbushina A."/>
            <person name="Walker B."/>
            <person name="Young S.K."/>
            <person name="Zeng Q."/>
            <person name="Gargeya S."/>
            <person name="Fitzgerald M."/>
            <person name="Haas B."/>
            <person name="Abouelleil A."/>
            <person name="Allen A.W."/>
            <person name="Alvarado L."/>
            <person name="Arachchi H.M."/>
            <person name="Berlin A.M."/>
            <person name="Chapman S.B."/>
            <person name="Gainer-Dewar J."/>
            <person name="Goldberg J."/>
            <person name="Griggs A."/>
            <person name="Gujja S."/>
            <person name="Hansen M."/>
            <person name="Howarth C."/>
            <person name="Imamovic A."/>
            <person name="Ireland A."/>
            <person name="Larimer J."/>
            <person name="McCowan C."/>
            <person name="Murphy C."/>
            <person name="Pearson M."/>
            <person name="Poon T.W."/>
            <person name="Priest M."/>
            <person name="Roberts A."/>
            <person name="Saif S."/>
            <person name="Shea T."/>
            <person name="Sisk P."/>
            <person name="Sykes S."/>
            <person name="Wortman J."/>
            <person name="Nusbaum C."/>
            <person name="Birren B."/>
        </authorList>
    </citation>
    <scope>NUCLEOTIDE SEQUENCE [LARGE SCALE GENOMIC DNA]</scope>
    <source>
        <strain evidence="8 9">CBS 606.96</strain>
    </source>
</reference>
<feature type="domain" description="Zn(2)-C6 fungal-type" evidence="7">
    <location>
        <begin position="24"/>
        <end position="54"/>
    </location>
</feature>
<dbReference type="InterPro" id="IPR036864">
    <property type="entry name" value="Zn2-C6_fun-type_DNA-bd_sf"/>
</dbReference>
<keyword evidence="5" id="KW-0539">Nucleus</keyword>
<dbReference type="STRING" id="1182542.W9Y3U1"/>
<dbReference type="PROSITE" id="PS00463">
    <property type="entry name" value="ZN2_CY6_FUNGAL_1"/>
    <property type="match status" value="1"/>
</dbReference>
<dbReference type="RefSeq" id="XP_007732751.1">
    <property type="nucleotide sequence ID" value="XM_007734561.1"/>
</dbReference>
<keyword evidence="4" id="KW-0804">Transcription</keyword>
<dbReference type="Gene3D" id="4.10.240.10">
    <property type="entry name" value="Zn(2)-C6 fungal-type DNA-binding domain"/>
    <property type="match status" value="1"/>
</dbReference>
<keyword evidence="3" id="KW-0238">DNA-binding</keyword>
<name>W9Y3U1_9EURO</name>
<dbReference type="GeneID" id="19168551"/>
<feature type="coiled-coil region" evidence="6">
    <location>
        <begin position="63"/>
        <end position="90"/>
    </location>
</feature>
<comment type="caution">
    <text evidence="8">The sequence shown here is derived from an EMBL/GenBank/DDBJ whole genome shotgun (WGS) entry which is preliminary data.</text>
</comment>
<dbReference type="AlphaFoldDB" id="W9Y3U1"/>